<dbReference type="Gene3D" id="1.20.120.1770">
    <property type="match status" value="1"/>
</dbReference>
<keyword evidence="1" id="KW-0812">Transmembrane</keyword>
<keyword evidence="3" id="KW-1185">Reference proteome</keyword>
<evidence type="ECO:0000313" key="3">
    <source>
        <dbReference type="Proteomes" id="UP000700596"/>
    </source>
</evidence>
<feature type="transmembrane region" description="Helical" evidence="1">
    <location>
        <begin position="93"/>
        <end position="114"/>
    </location>
</feature>
<sequence length="206" mass="23039">MVDFSKSDPAVLAALAPEIARINKIRIAHGTIIGIAVVLWFPTGVFLLRLLKVKNTVRWHQMWQALGLFLLLVGLGMGAWLNKLQGGQNDEGHVILGIFIAMLFVVVMPLFGWLHHRHFLAHGNRNWTRSIHVWGGRLTLILGIINIGTGLRLSDNTRAGWIVYGITAGLMAIAYVGVWYWKVRQAKTYASESQPTELGNLERVNK</sequence>
<evidence type="ECO:0008006" key="4">
    <source>
        <dbReference type="Google" id="ProtNLM"/>
    </source>
</evidence>
<accession>A0A9P9D067</accession>
<feature type="transmembrane region" description="Helical" evidence="1">
    <location>
        <begin position="63"/>
        <end position="81"/>
    </location>
</feature>
<dbReference type="EMBL" id="JAGMWT010000029">
    <property type="protein sequence ID" value="KAH7110052.1"/>
    <property type="molecule type" value="Genomic_DNA"/>
</dbReference>
<proteinExistence type="predicted"/>
<keyword evidence="1" id="KW-0472">Membrane</keyword>
<dbReference type="AlphaFoldDB" id="A0A9P9D067"/>
<name>A0A9P9D067_9PLEO</name>
<feature type="transmembrane region" description="Helical" evidence="1">
    <location>
        <begin position="159"/>
        <end position="181"/>
    </location>
</feature>
<gene>
    <name evidence="2" type="ORF">B0J11DRAFT_207400</name>
</gene>
<comment type="caution">
    <text evidence="2">The sequence shown here is derived from an EMBL/GenBank/DDBJ whole genome shotgun (WGS) entry which is preliminary data.</text>
</comment>
<dbReference type="PANTHER" id="PTHR47797:SF1">
    <property type="entry name" value="CYTOCHROME B561 DOMAIN-CONTAINING PROTEIN-RELATED"/>
    <property type="match status" value="1"/>
</dbReference>
<protein>
    <recommendedName>
        <fullName evidence="4">Cytochrome b561 domain-containing protein</fullName>
    </recommendedName>
</protein>
<evidence type="ECO:0000313" key="2">
    <source>
        <dbReference type="EMBL" id="KAH7110052.1"/>
    </source>
</evidence>
<reference evidence="2" key="1">
    <citation type="journal article" date="2021" name="Nat. Commun.">
        <title>Genetic determinants of endophytism in the Arabidopsis root mycobiome.</title>
        <authorList>
            <person name="Mesny F."/>
            <person name="Miyauchi S."/>
            <person name="Thiergart T."/>
            <person name="Pickel B."/>
            <person name="Atanasova L."/>
            <person name="Karlsson M."/>
            <person name="Huettel B."/>
            <person name="Barry K.W."/>
            <person name="Haridas S."/>
            <person name="Chen C."/>
            <person name="Bauer D."/>
            <person name="Andreopoulos W."/>
            <person name="Pangilinan J."/>
            <person name="LaButti K."/>
            <person name="Riley R."/>
            <person name="Lipzen A."/>
            <person name="Clum A."/>
            <person name="Drula E."/>
            <person name="Henrissat B."/>
            <person name="Kohler A."/>
            <person name="Grigoriev I.V."/>
            <person name="Martin F.M."/>
            <person name="Hacquard S."/>
        </authorList>
    </citation>
    <scope>NUCLEOTIDE SEQUENCE</scope>
    <source>
        <strain evidence="2">MPI-CAGE-CH-0243</strain>
    </source>
</reference>
<organism evidence="2 3">
    <name type="scientific">Dendryphion nanum</name>
    <dbReference type="NCBI Taxonomy" id="256645"/>
    <lineage>
        <taxon>Eukaryota</taxon>
        <taxon>Fungi</taxon>
        <taxon>Dikarya</taxon>
        <taxon>Ascomycota</taxon>
        <taxon>Pezizomycotina</taxon>
        <taxon>Dothideomycetes</taxon>
        <taxon>Pleosporomycetidae</taxon>
        <taxon>Pleosporales</taxon>
        <taxon>Torulaceae</taxon>
        <taxon>Dendryphion</taxon>
    </lineage>
</organism>
<dbReference type="CDD" id="cd08760">
    <property type="entry name" value="Cyt_b561_FRRS1_like"/>
    <property type="match status" value="1"/>
</dbReference>
<dbReference type="PANTHER" id="PTHR47797">
    <property type="entry name" value="DEHYDROGENASE, PUTATIVE (AFU_ORTHOLOGUE AFUA_8G05805)-RELATED"/>
    <property type="match status" value="1"/>
</dbReference>
<feature type="transmembrane region" description="Helical" evidence="1">
    <location>
        <begin position="27"/>
        <end position="51"/>
    </location>
</feature>
<feature type="transmembrane region" description="Helical" evidence="1">
    <location>
        <begin position="134"/>
        <end position="153"/>
    </location>
</feature>
<dbReference type="OrthoDB" id="19261at2759"/>
<keyword evidence="1" id="KW-1133">Transmembrane helix</keyword>
<dbReference type="Proteomes" id="UP000700596">
    <property type="component" value="Unassembled WGS sequence"/>
</dbReference>
<evidence type="ECO:0000256" key="1">
    <source>
        <dbReference type="SAM" id="Phobius"/>
    </source>
</evidence>